<dbReference type="GO" id="GO:0008311">
    <property type="term" value="F:double-stranded DNA 3'-5' DNA exonuclease activity"/>
    <property type="evidence" value="ECO:0000318"/>
    <property type="project" value="GO_Central"/>
</dbReference>
<dbReference type="GO" id="GO:0003906">
    <property type="term" value="F:DNA-(apurinic or apyrimidinic site) endonuclease activity"/>
    <property type="evidence" value="ECO:0000318"/>
    <property type="project" value="GO_Central"/>
</dbReference>
<protein>
    <recommendedName>
        <fullName evidence="1">Endonuclease/exonuclease/phosphatase domain-containing protein</fullName>
    </recommendedName>
</protein>
<dbReference type="Proteomes" id="UP000008810">
    <property type="component" value="Chromosome 1"/>
</dbReference>
<evidence type="ECO:0000259" key="1">
    <source>
        <dbReference type="Pfam" id="PF03372"/>
    </source>
</evidence>
<reference evidence="2 3" key="1">
    <citation type="journal article" date="2010" name="Nature">
        <title>Genome sequencing and analysis of the model grass Brachypodium distachyon.</title>
        <authorList>
            <consortium name="International Brachypodium Initiative"/>
        </authorList>
    </citation>
    <scope>NUCLEOTIDE SEQUENCE [LARGE SCALE GENOMIC DNA]</scope>
    <source>
        <strain evidence="2 3">Bd21</strain>
    </source>
</reference>
<sequence>MMGKGTLKHSFASCSSSSLTLSAQSVGICLGSTLAVIKANPTIGLFWNVRGLNNPTKVSKVKNLLKQQLPNIIGLSETKKSDFTVQSLESFTTYDNFAWNWLPAIGTAGGILVGVNTDLFEVISWDIKTYYVLVSVKNKLDHFCWNFVAVYGSSYKEHKQQFIDELHNLFSHTALPTIVGGDFNLVRFTSDKNIGNIHKGRAAKFNDWIN</sequence>
<dbReference type="GO" id="GO:0008081">
    <property type="term" value="F:phosphoric diester hydrolase activity"/>
    <property type="evidence" value="ECO:0000318"/>
    <property type="project" value="GO_Central"/>
</dbReference>
<dbReference type="EMBL" id="CM000880">
    <property type="protein sequence ID" value="PNT77388.1"/>
    <property type="molecule type" value="Genomic_DNA"/>
</dbReference>
<feature type="domain" description="Endonuclease/exonuclease/phosphatase" evidence="1">
    <location>
        <begin position="46"/>
        <end position="201"/>
    </location>
</feature>
<evidence type="ECO:0000313" key="4">
    <source>
        <dbReference type="Proteomes" id="UP000008810"/>
    </source>
</evidence>
<dbReference type="InterPro" id="IPR005135">
    <property type="entry name" value="Endo/exonuclease/phosphatase"/>
</dbReference>
<proteinExistence type="predicted"/>
<organism evidence="2">
    <name type="scientific">Brachypodium distachyon</name>
    <name type="common">Purple false brome</name>
    <name type="synonym">Trachynia distachya</name>
    <dbReference type="NCBI Taxonomy" id="15368"/>
    <lineage>
        <taxon>Eukaryota</taxon>
        <taxon>Viridiplantae</taxon>
        <taxon>Streptophyta</taxon>
        <taxon>Embryophyta</taxon>
        <taxon>Tracheophyta</taxon>
        <taxon>Spermatophyta</taxon>
        <taxon>Magnoliopsida</taxon>
        <taxon>Liliopsida</taxon>
        <taxon>Poales</taxon>
        <taxon>Poaceae</taxon>
        <taxon>BOP clade</taxon>
        <taxon>Pooideae</taxon>
        <taxon>Stipodae</taxon>
        <taxon>Brachypodieae</taxon>
        <taxon>Brachypodium</taxon>
    </lineage>
</organism>
<evidence type="ECO:0000313" key="2">
    <source>
        <dbReference type="EMBL" id="PNT77388.1"/>
    </source>
</evidence>
<dbReference type="Gene3D" id="3.60.10.10">
    <property type="entry name" value="Endonuclease/exonuclease/phosphatase"/>
    <property type="match status" value="1"/>
</dbReference>
<reference evidence="2" key="2">
    <citation type="submission" date="2017-06" db="EMBL/GenBank/DDBJ databases">
        <title>WGS assembly of Brachypodium distachyon.</title>
        <authorList>
            <consortium name="The International Brachypodium Initiative"/>
            <person name="Lucas S."/>
            <person name="Harmon-Smith M."/>
            <person name="Lail K."/>
            <person name="Tice H."/>
            <person name="Grimwood J."/>
            <person name="Bruce D."/>
            <person name="Barry K."/>
            <person name="Shu S."/>
            <person name="Lindquist E."/>
            <person name="Wang M."/>
            <person name="Pitluck S."/>
            <person name="Vogel J.P."/>
            <person name="Garvin D.F."/>
            <person name="Mockler T.C."/>
            <person name="Schmutz J."/>
            <person name="Rokhsar D."/>
            <person name="Bevan M.W."/>
        </authorList>
    </citation>
    <scope>NUCLEOTIDE SEQUENCE</scope>
    <source>
        <strain evidence="2">Bd21</strain>
    </source>
</reference>
<dbReference type="PANTHER" id="PTHR35218:SF7">
    <property type="entry name" value="ENDONUCLEASE_EXONUCLEASE_PHOSPHATASE"/>
    <property type="match status" value="1"/>
</dbReference>
<dbReference type="EnsemblPlants" id="PNT77388">
    <property type="protein sequence ID" value="PNT77388"/>
    <property type="gene ID" value="BRADI_1g61955v3"/>
</dbReference>
<dbReference type="SUPFAM" id="SSF56219">
    <property type="entry name" value="DNase I-like"/>
    <property type="match status" value="1"/>
</dbReference>
<keyword evidence="4" id="KW-1185">Reference proteome</keyword>
<dbReference type="GO" id="GO:0005634">
    <property type="term" value="C:nucleus"/>
    <property type="evidence" value="ECO:0000318"/>
    <property type="project" value="GO_Central"/>
</dbReference>
<dbReference type="OrthoDB" id="688632at2759"/>
<dbReference type="Pfam" id="PF03372">
    <property type="entry name" value="Exo_endo_phos"/>
    <property type="match status" value="1"/>
</dbReference>
<accession>A0A2K2DSX5</accession>
<dbReference type="Gramene" id="PNT77388">
    <property type="protein sequence ID" value="PNT77388"/>
    <property type="gene ID" value="BRADI_1g61955v3"/>
</dbReference>
<name>A0A2K2DSX5_BRADI</name>
<dbReference type="AlphaFoldDB" id="A0A2K2DSX5"/>
<dbReference type="GO" id="GO:0006284">
    <property type="term" value="P:base-excision repair"/>
    <property type="evidence" value="ECO:0000318"/>
    <property type="project" value="GO_Central"/>
</dbReference>
<evidence type="ECO:0000313" key="3">
    <source>
        <dbReference type="EnsemblPlants" id="PNT77388"/>
    </source>
</evidence>
<gene>
    <name evidence="2" type="ORF">BRADI_1g61955v3</name>
</gene>
<dbReference type="InParanoid" id="A0A2K2DSX5"/>
<reference evidence="3" key="3">
    <citation type="submission" date="2018-08" db="UniProtKB">
        <authorList>
            <consortium name="EnsemblPlants"/>
        </authorList>
    </citation>
    <scope>IDENTIFICATION</scope>
    <source>
        <strain evidence="3">cv. Bd21</strain>
    </source>
</reference>
<dbReference type="InterPro" id="IPR036691">
    <property type="entry name" value="Endo/exonu/phosph_ase_sf"/>
</dbReference>
<dbReference type="PANTHER" id="PTHR35218">
    <property type="entry name" value="RNASE H DOMAIN-CONTAINING PROTEIN"/>
    <property type="match status" value="1"/>
</dbReference>